<dbReference type="RefSeq" id="WP_295658626.1">
    <property type="nucleotide sequence ID" value="NZ_CADCUP010000129.1"/>
</dbReference>
<dbReference type="InterPro" id="IPR028973">
    <property type="entry name" value="PhnB-like"/>
</dbReference>
<dbReference type="EMBL" id="CADCUP010000129">
    <property type="protein sequence ID" value="CAA9396361.1"/>
    <property type="molecule type" value="Genomic_DNA"/>
</dbReference>
<keyword evidence="2" id="KW-0830">Ubiquinone</keyword>
<dbReference type="GO" id="GO:0032259">
    <property type="term" value="P:methylation"/>
    <property type="evidence" value="ECO:0007669"/>
    <property type="project" value="UniProtKB-KW"/>
</dbReference>
<dbReference type="CDD" id="cd06588">
    <property type="entry name" value="PhnB_like"/>
    <property type="match status" value="1"/>
</dbReference>
<name>A0A6J4NUU8_9ACTN</name>
<protein>
    <submittedName>
        <fullName evidence="2">PhnB protein putative DNA binding 3-demethylubiquinone-9 3-methyltransferase domain protein</fullName>
    </submittedName>
</protein>
<dbReference type="InterPro" id="IPR004360">
    <property type="entry name" value="Glyas_Fos-R_dOase_dom"/>
</dbReference>
<evidence type="ECO:0000259" key="1">
    <source>
        <dbReference type="Pfam" id="PF00903"/>
    </source>
</evidence>
<proteinExistence type="predicted"/>
<dbReference type="SUPFAM" id="SSF54593">
    <property type="entry name" value="Glyoxalase/Bleomycin resistance protein/Dihydroxybiphenyl dioxygenase"/>
    <property type="match status" value="1"/>
</dbReference>
<dbReference type="Gene3D" id="3.10.180.10">
    <property type="entry name" value="2,3-Dihydroxybiphenyl 1,2-Dioxygenase, domain 1"/>
    <property type="match status" value="1"/>
</dbReference>
<dbReference type="InterPro" id="IPR029068">
    <property type="entry name" value="Glyas_Bleomycin-R_OHBP_Dase"/>
</dbReference>
<dbReference type="AlphaFoldDB" id="A0A6J4NUU8"/>
<dbReference type="Pfam" id="PF00903">
    <property type="entry name" value="Glyoxalase"/>
    <property type="match status" value="1"/>
</dbReference>
<dbReference type="PANTHER" id="PTHR33990:SF1">
    <property type="entry name" value="PROTEIN YJDN"/>
    <property type="match status" value="1"/>
</dbReference>
<feature type="domain" description="Glyoxalase/fosfomycin resistance/dioxygenase" evidence="1">
    <location>
        <begin position="5"/>
        <end position="129"/>
    </location>
</feature>
<gene>
    <name evidence="2" type="ORF">AVDCRST_MAG06-1923</name>
</gene>
<keyword evidence="2" id="KW-0489">Methyltransferase</keyword>
<evidence type="ECO:0000313" key="2">
    <source>
        <dbReference type="EMBL" id="CAA9396361.1"/>
    </source>
</evidence>
<accession>A0A6J4NUU8</accession>
<keyword evidence="2" id="KW-0808">Transferase</keyword>
<reference evidence="2" key="1">
    <citation type="submission" date="2020-02" db="EMBL/GenBank/DDBJ databases">
        <authorList>
            <person name="Meier V. D."/>
        </authorList>
    </citation>
    <scope>NUCLEOTIDE SEQUENCE</scope>
    <source>
        <strain evidence="2">AVDCRST_MAG06</strain>
    </source>
</reference>
<sequence>MASRLNPYISFKDDARWALEFYQSVLGGTSVLNTFGEYGDPSAPGADLVMHALLETPAGPLMLADTPPGMEHSPGADIAISLSGDDPEDLRRWFHGLAEGGTVTVPLEKQMWGDEFGTLTDKFGITWMVNVAGQSG</sequence>
<organism evidence="2">
    <name type="scientific">uncultured Nocardioides sp</name>
    <dbReference type="NCBI Taxonomy" id="198441"/>
    <lineage>
        <taxon>Bacteria</taxon>
        <taxon>Bacillati</taxon>
        <taxon>Actinomycetota</taxon>
        <taxon>Actinomycetes</taxon>
        <taxon>Propionibacteriales</taxon>
        <taxon>Nocardioidaceae</taxon>
        <taxon>Nocardioides</taxon>
        <taxon>environmental samples</taxon>
    </lineage>
</organism>
<dbReference type="GO" id="GO:0008168">
    <property type="term" value="F:methyltransferase activity"/>
    <property type="evidence" value="ECO:0007669"/>
    <property type="project" value="UniProtKB-KW"/>
</dbReference>
<dbReference type="PANTHER" id="PTHR33990">
    <property type="entry name" value="PROTEIN YJDN-RELATED"/>
    <property type="match status" value="1"/>
</dbReference>